<dbReference type="InterPro" id="IPR007044">
    <property type="entry name" value="Cyclodeamin/CycHdrlase"/>
</dbReference>
<feature type="transmembrane region" description="Helical" evidence="1">
    <location>
        <begin position="20"/>
        <end position="42"/>
    </location>
</feature>
<evidence type="ECO:0000259" key="2">
    <source>
        <dbReference type="Pfam" id="PF04961"/>
    </source>
</evidence>
<organism evidence="3 4">
    <name type="scientific">Candidatus Fimimorpha faecalis</name>
    <dbReference type="NCBI Taxonomy" id="2840824"/>
    <lineage>
        <taxon>Bacteria</taxon>
        <taxon>Bacillati</taxon>
        <taxon>Bacillota</taxon>
        <taxon>Clostridia</taxon>
        <taxon>Eubacteriales</taxon>
        <taxon>Candidatus Fimimorpha</taxon>
    </lineage>
</organism>
<sequence length="205" mass="22506">MRIEEFTEVLASKSAIPGGGGASALTAALGIALGSMVGNLTVGKKKYKDVEEEIRRQMQQAEVLQRELLLFIDKDAEAFEPLSKAYGLPKETEEQLEYRNKVMEEALLKASLVPLKIMETVLEAIAVLEVMAEKGSRIAVSDAGVGVQFCRAALLGASMNVFINTKLMKDREKAAQLNQRCEELMEDGVKRADAVFELVMKSIRP</sequence>
<dbReference type="Gene3D" id="1.20.120.680">
    <property type="entry name" value="Formiminotetrahydrofolate cyclodeaminase monomer, up-and-down helical bundle"/>
    <property type="match status" value="1"/>
</dbReference>
<dbReference type="EMBL" id="DVHN01000038">
    <property type="protein sequence ID" value="HIR87981.1"/>
    <property type="molecule type" value="Genomic_DNA"/>
</dbReference>
<gene>
    <name evidence="3" type="ORF">IAC96_03425</name>
</gene>
<name>A0A9D1ECS0_9FIRM</name>
<dbReference type="Pfam" id="PF04961">
    <property type="entry name" value="FTCD_C"/>
    <property type="match status" value="1"/>
</dbReference>
<comment type="caution">
    <text evidence="3">The sequence shown here is derived from an EMBL/GenBank/DDBJ whole genome shotgun (WGS) entry which is preliminary data.</text>
</comment>
<dbReference type="GO" id="GO:0003824">
    <property type="term" value="F:catalytic activity"/>
    <property type="evidence" value="ECO:0007669"/>
    <property type="project" value="InterPro"/>
</dbReference>
<protein>
    <submittedName>
        <fullName evidence="3">Cyclodeaminase/cyclohydrolase family protein</fullName>
    </submittedName>
</protein>
<evidence type="ECO:0000313" key="3">
    <source>
        <dbReference type="EMBL" id="HIR87981.1"/>
    </source>
</evidence>
<keyword evidence="1" id="KW-0472">Membrane</keyword>
<dbReference type="Proteomes" id="UP000824201">
    <property type="component" value="Unassembled WGS sequence"/>
</dbReference>
<proteinExistence type="predicted"/>
<feature type="domain" description="Cyclodeaminase/cyclohydrolase" evidence="2">
    <location>
        <begin position="3"/>
        <end position="183"/>
    </location>
</feature>
<evidence type="ECO:0000256" key="1">
    <source>
        <dbReference type="SAM" id="Phobius"/>
    </source>
</evidence>
<dbReference type="InterPro" id="IPR036178">
    <property type="entry name" value="Formintransfe-cycloase-like_sf"/>
</dbReference>
<reference evidence="3" key="2">
    <citation type="journal article" date="2021" name="PeerJ">
        <title>Extensive microbial diversity within the chicken gut microbiome revealed by metagenomics and culture.</title>
        <authorList>
            <person name="Gilroy R."/>
            <person name="Ravi A."/>
            <person name="Getino M."/>
            <person name="Pursley I."/>
            <person name="Horton D.L."/>
            <person name="Alikhan N.F."/>
            <person name="Baker D."/>
            <person name="Gharbi K."/>
            <person name="Hall N."/>
            <person name="Watson M."/>
            <person name="Adriaenssens E.M."/>
            <person name="Foster-Nyarko E."/>
            <person name="Jarju S."/>
            <person name="Secka A."/>
            <person name="Antonio M."/>
            <person name="Oren A."/>
            <person name="Chaudhuri R.R."/>
            <person name="La Ragione R."/>
            <person name="Hildebrand F."/>
            <person name="Pallen M.J."/>
        </authorList>
    </citation>
    <scope>NUCLEOTIDE SEQUENCE</scope>
    <source>
        <strain evidence="3">ChiW13-3771</strain>
    </source>
</reference>
<dbReference type="SUPFAM" id="SSF101262">
    <property type="entry name" value="Methenyltetrahydrofolate cyclohydrolase-like"/>
    <property type="match status" value="1"/>
</dbReference>
<evidence type="ECO:0000313" key="4">
    <source>
        <dbReference type="Proteomes" id="UP000824201"/>
    </source>
</evidence>
<keyword evidence="1" id="KW-1133">Transmembrane helix</keyword>
<keyword evidence="1" id="KW-0812">Transmembrane</keyword>
<accession>A0A9D1ECS0</accession>
<dbReference type="AlphaFoldDB" id="A0A9D1ECS0"/>
<reference evidence="3" key="1">
    <citation type="submission" date="2020-10" db="EMBL/GenBank/DDBJ databases">
        <authorList>
            <person name="Gilroy R."/>
        </authorList>
    </citation>
    <scope>NUCLEOTIDE SEQUENCE</scope>
    <source>
        <strain evidence="3">ChiW13-3771</strain>
    </source>
</reference>